<dbReference type="STRING" id="1384049.CD29_18350"/>
<dbReference type="PROSITE" id="PS00194">
    <property type="entry name" value="THIOREDOXIN_1"/>
    <property type="match status" value="1"/>
</dbReference>
<keyword evidence="1" id="KW-1015">Disulfide bond</keyword>
<dbReference type="AlphaFoldDB" id="A0A0A3IJH3"/>
<gene>
    <name evidence="3" type="ORF">CD29_18350</name>
</gene>
<dbReference type="SUPFAM" id="SSF52833">
    <property type="entry name" value="Thioredoxin-like"/>
    <property type="match status" value="1"/>
</dbReference>
<sequence>MLKKFISVIFILILIFVIFFEENTFNKTVQVNEQGVLNETPKNSYDEMTETSLTGSDKIAQTVTFAPEFTLTDMSGANVNLSDFKDKIVILNFWATWCPPCREEMPAMQKFYEQNKENGIEIVAVNLTNIDNGVQAVESFVQDYGLTFPILLDKDGVVGNMYGILTLPTRYILDPEGGVIQKIVGPMNEQMMNEIVNSIQMDGKEHGE</sequence>
<dbReference type="PROSITE" id="PS51352">
    <property type="entry name" value="THIOREDOXIN_2"/>
    <property type="match status" value="1"/>
</dbReference>
<evidence type="ECO:0000256" key="1">
    <source>
        <dbReference type="ARBA" id="ARBA00023157"/>
    </source>
</evidence>
<name>A0A0A3IJH3_9BACL</name>
<dbReference type="PANTHER" id="PTHR42852:SF13">
    <property type="entry name" value="PROTEIN DIPZ"/>
    <property type="match status" value="1"/>
</dbReference>
<feature type="domain" description="Thioredoxin" evidence="2">
    <location>
        <begin position="60"/>
        <end position="201"/>
    </location>
</feature>
<evidence type="ECO:0000313" key="3">
    <source>
        <dbReference type="EMBL" id="KGR75027.1"/>
    </source>
</evidence>
<reference evidence="3 4" key="1">
    <citation type="submission" date="2014-02" db="EMBL/GenBank/DDBJ databases">
        <title>Draft genome sequence of Lysinibacillus manganicus DSM 26584T.</title>
        <authorList>
            <person name="Zhang F."/>
            <person name="Wang G."/>
            <person name="Zhang L."/>
        </authorList>
    </citation>
    <scope>NUCLEOTIDE SEQUENCE [LARGE SCALE GENOMIC DNA]</scope>
    <source>
        <strain evidence="3 4">DSM 26584</strain>
    </source>
</reference>
<dbReference type="InterPro" id="IPR036249">
    <property type="entry name" value="Thioredoxin-like_sf"/>
</dbReference>
<keyword evidence="4" id="KW-1185">Reference proteome</keyword>
<protein>
    <recommendedName>
        <fullName evidence="2">Thioredoxin domain-containing protein</fullName>
    </recommendedName>
</protein>
<dbReference type="EMBL" id="JPVN01000033">
    <property type="protein sequence ID" value="KGR75027.1"/>
    <property type="molecule type" value="Genomic_DNA"/>
</dbReference>
<dbReference type="Gene3D" id="3.40.30.10">
    <property type="entry name" value="Glutaredoxin"/>
    <property type="match status" value="1"/>
</dbReference>
<dbReference type="Proteomes" id="UP000030416">
    <property type="component" value="Unassembled WGS sequence"/>
</dbReference>
<dbReference type="PANTHER" id="PTHR42852">
    <property type="entry name" value="THIOL:DISULFIDE INTERCHANGE PROTEIN DSBE"/>
    <property type="match status" value="1"/>
</dbReference>
<dbReference type="InterPro" id="IPR017937">
    <property type="entry name" value="Thioredoxin_CS"/>
</dbReference>
<evidence type="ECO:0000259" key="2">
    <source>
        <dbReference type="PROSITE" id="PS51352"/>
    </source>
</evidence>
<dbReference type="eggNOG" id="COG0526">
    <property type="taxonomic scope" value="Bacteria"/>
</dbReference>
<dbReference type="RefSeq" id="WP_036189850.1">
    <property type="nucleotide sequence ID" value="NZ_AVDA01000033.1"/>
</dbReference>
<accession>A0A0A3IJH3</accession>
<comment type="caution">
    <text evidence="3">The sequence shown here is derived from an EMBL/GenBank/DDBJ whole genome shotgun (WGS) entry which is preliminary data.</text>
</comment>
<dbReference type="GO" id="GO:0016491">
    <property type="term" value="F:oxidoreductase activity"/>
    <property type="evidence" value="ECO:0007669"/>
    <property type="project" value="InterPro"/>
</dbReference>
<proteinExistence type="predicted"/>
<organism evidence="3 4">
    <name type="scientific">Ureibacillus manganicus DSM 26584</name>
    <dbReference type="NCBI Taxonomy" id="1384049"/>
    <lineage>
        <taxon>Bacteria</taxon>
        <taxon>Bacillati</taxon>
        <taxon>Bacillota</taxon>
        <taxon>Bacilli</taxon>
        <taxon>Bacillales</taxon>
        <taxon>Caryophanaceae</taxon>
        <taxon>Ureibacillus</taxon>
    </lineage>
</organism>
<dbReference type="InterPro" id="IPR013766">
    <property type="entry name" value="Thioredoxin_domain"/>
</dbReference>
<dbReference type="Pfam" id="PF00578">
    <property type="entry name" value="AhpC-TSA"/>
    <property type="match status" value="1"/>
</dbReference>
<evidence type="ECO:0000313" key="4">
    <source>
        <dbReference type="Proteomes" id="UP000030416"/>
    </source>
</evidence>
<dbReference type="CDD" id="cd02966">
    <property type="entry name" value="TlpA_like_family"/>
    <property type="match status" value="1"/>
</dbReference>
<dbReference type="GO" id="GO:0016209">
    <property type="term" value="F:antioxidant activity"/>
    <property type="evidence" value="ECO:0007669"/>
    <property type="project" value="InterPro"/>
</dbReference>
<dbReference type="InterPro" id="IPR050553">
    <property type="entry name" value="Thioredoxin_ResA/DsbE_sf"/>
</dbReference>
<dbReference type="InterPro" id="IPR000866">
    <property type="entry name" value="AhpC/TSA"/>
</dbReference>
<dbReference type="OrthoDB" id="25753at2"/>